<keyword evidence="7" id="KW-0679">Respiratory chain</keyword>
<keyword evidence="10" id="KW-0809">Transit peptide</keyword>
<accession>A0AAF3JA76</accession>
<keyword evidence="6" id="KW-0813">Transport</keyword>
<feature type="transmembrane region" description="Helical" evidence="17">
    <location>
        <begin position="51"/>
        <end position="72"/>
    </location>
</feature>
<evidence type="ECO:0000256" key="11">
    <source>
        <dbReference type="ARBA" id="ARBA00022982"/>
    </source>
</evidence>
<dbReference type="Proteomes" id="UP000887575">
    <property type="component" value="Unassembled WGS sequence"/>
</dbReference>
<reference evidence="19" key="1">
    <citation type="submission" date="2024-02" db="UniProtKB">
        <authorList>
            <consortium name="WormBaseParasite"/>
        </authorList>
    </citation>
    <scope>IDENTIFICATION</scope>
</reference>
<evidence type="ECO:0000256" key="16">
    <source>
        <dbReference type="ARBA" id="ARBA00032550"/>
    </source>
</evidence>
<proteinExistence type="inferred from homology"/>
<evidence type="ECO:0000256" key="1">
    <source>
        <dbReference type="ARBA" id="ARBA00003195"/>
    </source>
</evidence>
<evidence type="ECO:0000256" key="10">
    <source>
        <dbReference type="ARBA" id="ARBA00022946"/>
    </source>
</evidence>
<evidence type="ECO:0000256" key="5">
    <source>
        <dbReference type="ARBA" id="ARBA00015175"/>
    </source>
</evidence>
<evidence type="ECO:0000256" key="15">
    <source>
        <dbReference type="ARBA" id="ARBA00032395"/>
    </source>
</evidence>
<evidence type="ECO:0000256" key="8">
    <source>
        <dbReference type="ARBA" id="ARBA00022692"/>
    </source>
</evidence>
<dbReference type="PANTHER" id="PTHR13178:SF0">
    <property type="entry name" value="NADH DEHYDROGENASE [UBIQUINONE] 1 BETA SUBCOMPLEX SUBUNIT 5, MITOCHONDRIAL"/>
    <property type="match status" value="1"/>
</dbReference>
<keyword evidence="9" id="KW-0999">Mitochondrion inner membrane</keyword>
<keyword evidence="12 17" id="KW-1133">Transmembrane helix</keyword>
<comment type="subcellular location">
    <subcellularLocation>
        <location evidence="2">Mitochondrion inner membrane</location>
        <topology evidence="2">Single-pass membrane protein</topology>
    </subcellularLocation>
</comment>
<comment type="similarity">
    <text evidence="3">Belongs to the complex I NDUFB5 subunit family.</text>
</comment>
<dbReference type="WBParaSite" id="MBELARI_LOCUS6250">
    <property type="protein sequence ID" value="MBELARI_LOCUS6250"/>
    <property type="gene ID" value="MBELARI_LOCUS6250"/>
</dbReference>
<keyword evidence="13" id="KW-0496">Mitochondrion</keyword>
<evidence type="ECO:0000256" key="9">
    <source>
        <dbReference type="ARBA" id="ARBA00022792"/>
    </source>
</evidence>
<name>A0AAF3JA76_9BILA</name>
<evidence type="ECO:0000256" key="4">
    <source>
        <dbReference type="ARBA" id="ARBA00011533"/>
    </source>
</evidence>
<comment type="function">
    <text evidence="1">Accessory subunit of the mitochondrial membrane respiratory chain NADH dehydrogenase (Complex I), that is believed not to be involved in catalysis. Complex I functions in the transfer of electrons from NADH to the respiratory chain. The immediate electron acceptor for the enzyme is believed to be ubiquinone.</text>
</comment>
<evidence type="ECO:0000256" key="14">
    <source>
        <dbReference type="ARBA" id="ARBA00023136"/>
    </source>
</evidence>
<evidence type="ECO:0000313" key="18">
    <source>
        <dbReference type="Proteomes" id="UP000887575"/>
    </source>
</evidence>
<dbReference type="GO" id="GO:0005743">
    <property type="term" value="C:mitochondrial inner membrane"/>
    <property type="evidence" value="ECO:0007669"/>
    <property type="project" value="UniProtKB-SubCell"/>
</dbReference>
<evidence type="ECO:0000256" key="17">
    <source>
        <dbReference type="SAM" id="Phobius"/>
    </source>
</evidence>
<dbReference type="AlphaFoldDB" id="A0AAF3JA76"/>
<protein>
    <recommendedName>
        <fullName evidence="5">NADH dehydrogenase [ubiquinone] 1 beta subcomplex subunit 5, mitochondrial</fullName>
    </recommendedName>
    <alternativeName>
        <fullName evidence="16">Complex I-SGDH</fullName>
    </alternativeName>
    <alternativeName>
        <fullName evidence="15">NADH-ubiquinone oxidoreductase SGDH subunit</fullName>
    </alternativeName>
</protein>
<keyword evidence="14 17" id="KW-0472">Membrane</keyword>
<evidence type="ECO:0000313" key="19">
    <source>
        <dbReference type="WBParaSite" id="MBELARI_LOCUS6250"/>
    </source>
</evidence>
<sequence>MSTPGLALAKCYKQGLIPANAFLQMSIRCSHAHVFRKRPAQLIVNRIKDIVHFYMIGIGLMPVLGFLFYLHVVNGTCELKDIPTEGPPPAYWQFERTPARQWFARNFGISDMEHHERNLAYYEKMATVSRWRKIEQRMRHLESERLDYKGWHYTPVSADWIDLATRSLRILKSGQLLEPH</sequence>
<comment type="subunit">
    <text evidence="4">Complex I is composed of 45 different subunits.</text>
</comment>
<keyword evidence="11" id="KW-0249">Electron transport</keyword>
<evidence type="ECO:0000256" key="7">
    <source>
        <dbReference type="ARBA" id="ARBA00022660"/>
    </source>
</evidence>
<evidence type="ECO:0000256" key="13">
    <source>
        <dbReference type="ARBA" id="ARBA00023128"/>
    </source>
</evidence>
<organism evidence="18 19">
    <name type="scientific">Mesorhabditis belari</name>
    <dbReference type="NCBI Taxonomy" id="2138241"/>
    <lineage>
        <taxon>Eukaryota</taxon>
        <taxon>Metazoa</taxon>
        <taxon>Ecdysozoa</taxon>
        <taxon>Nematoda</taxon>
        <taxon>Chromadorea</taxon>
        <taxon>Rhabditida</taxon>
        <taxon>Rhabditina</taxon>
        <taxon>Rhabditomorpha</taxon>
        <taxon>Rhabditoidea</taxon>
        <taxon>Rhabditidae</taxon>
        <taxon>Mesorhabditinae</taxon>
        <taxon>Mesorhabditis</taxon>
    </lineage>
</organism>
<dbReference type="Pfam" id="PF09781">
    <property type="entry name" value="NDUF_B5"/>
    <property type="match status" value="1"/>
</dbReference>
<evidence type="ECO:0000256" key="3">
    <source>
        <dbReference type="ARBA" id="ARBA00007152"/>
    </source>
</evidence>
<dbReference type="PANTHER" id="PTHR13178">
    <property type="entry name" value="NADH-UBIQUINONE OXIDOREDUCTASE SGDH SUBUNIT"/>
    <property type="match status" value="1"/>
</dbReference>
<dbReference type="InterPro" id="IPR019173">
    <property type="entry name" value="NADH_UbQ_OxRdtase_B5_su"/>
</dbReference>
<keyword evidence="18" id="KW-1185">Reference proteome</keyword>
<evidence type="ECO:0000256" key="6">
    <source>
        <dbReference type="ARBA" id="ARBA00022448"/>
    </source>
</evidence>
<keyword evidence="8 17" id="KW-0812">Transmembrane</keyword>
<evidence type="ECO:0000256" key="12">
    <source>
        <dbReference type="ARBA" id="ARBA00022989"/>
    </source>
</evidence>
<evidence type="ECO:0000256" key="2">
    <source>
        <dbReference type="ARBA" id="ARBA00004434"/>
    </source>
</evidence>